<dbReference type="RefSeq" id="WP_057859839.1">
    <property type="nucleotide sequence ID" value="NZ_LLYB01000081.1"/>
</dbReference>
<reference evidence="1 2" key="1">
    <citation type="submission" date="2014-03" db="EMBL/GenBank/DDBJ databases">
        <title>Bradyrhizobium valentinum sp. nov., isolated from effective nodules of Lupinus mariae-josephae, a lupine endemic of basic-lime soils in Eastern Spain.</title>
        <authorList>
            <person name="Duran D."/>
            <person name="Rey L."/>
            <person name="Navarro A."/>
            <person name="Busquets A."/>
            <person name="Imperial J."/>
            <person name="Ruiz-Argueso T."/>
        </authorList>
    </citation>
    <scope>NUCLEOTIDE SEQUENCE [LARGE SCALE GENOMIC DNA]</scope>
    <source>
        <strain evidence="1 2">CCBAU 23086</strain>
    </source>
</reference>
<dbReference type="Proteomes" id="UP000051660">
    <property type="component" value="Unassembled WGS sequence"/>
</dbReference>
<accession>A0A0R3MTT0</accession>
<comment type="caution">
    <text evidence="1">The sequence shown here is derived from an EMBL/GenBank/DDBJ whole genome shotgun (WGS) entry which is preliminary data.</text>
</comment>
<organism evidence="1 2">
    <name type="scientific">Bradyrhizobium lablabi</name>
    <dbReference type="NCBI Taxonomy" id="722472"/>
    <lineage>
        <taxon>Bacteria</taxon>
        <taxon>Pseudomonadati</taxon>
        <taxon>Pseudomonadota</taxon>
        <taxon>Alphaproteobacteria</taxon>
        <taxon>Hyphomicrobiales</taxon>
        <taxon>Nitrobacteraceae</taxon>
        <taxon>Bradyrhizobium</taxon>
    </lineage>
</organism>
<evidence type="ECO:0000313" key="1">
    <source>
        <dbReference type="EMBL" id="KRR21381.1"/>
    </source>
</evidence>
<proteinExistence type="predicted"/>
<protein>
    <submittedName>
        <fullName evidence="1">Uncharacterized protein</fullName>
    </submittedName>
</protein>
<gene>
    <name evidence="1" type="ORF">CQ14_06945</name>
</gene>
<evidence type="ECO:0000313" key="2">
    <source>
        <dbReference type="Proteomes" id="UP000051660"/>
    </source>
</evidence>
<dbReference type="AlphaFoldDB" id="A0A0R3MTT0"/>
<dbReference type="EMBL" id="LLYB01000081">
    <property type="protein sequence ID" value="KRR21381.1"/>
    <property type="molecule type" value="Genomic_DNA"/>
</dbReference>
<name>A0A0R3MTT0_9BRAD</name>
<sequence length="145" mass="16105">MSVLVIRPDEEAQIAEAVEKARQNPIPWKALESIADKSDTNSLDLGERASGVEAVRRQYPSQHLALGTYRVALSFEQQPDGLFRHLSISSANRGKVPGLEVLTTVLGAFGFTGWPLRRPHRIWMEEFEPGHHAVNVVELEPPLSS</sequence>